<comment type="caution">
    <text evidence="1">The sequence shown here is derived from an EMBL/GenBank/DDBJ whole genome shotgun (WGS) entry which is preliminary data.</text>
</comment>
<gene>
    <name evidence="1" type="ORF">H8E80_08890</name>
</gene>
<proteinExistence type="predicted"/>
<organism evidence="1 2">
    <name type="scientific">Candidatus Desulfaltia bathyphila</name>
    <dbReference type="NCBI Taxonomy" id="2841697"/>
    <lineage>
        <taxon>Bacteria</taxon>
        <taxon>Pseudomonadati</taxon>
        <taxon>Thermodesulfobacteriota</taxon>
        <taxon>Desulfobacteria</taxon>
        <taxon>Desulfobacterales</taxon>
        <taxon>Desulfobacterales incertae sedis</taxon>
        <taxon>Candidatus Desulfaltia</taxon>
    </lineage>
</organism>
<evidence type="ECO:0000313" key="1">
    <source>
        <dbReference type="EMBL" id="MBC8200138.1"/>
    </source>
</evidence>
<accession>A0A8J6N641</accession>
<dbReference type="AlphaFoldDB" id="A0A8J6N641"/>
<sequence length="132" mass="15256">MAKVGKRVLSDWRIGTHTVNSYKARVGDPAVKRKRRKSKKICTIIAKALNKVRDQGRNVEIRAEEYNGKPKIKQLYKITLFKSDYYILCSQNQVITLFTHEMIESDAKRGGLTFLESKPFDELKVYCADSRN</sequence>
<name>A0A8J6N641_9BACT</name>
<protein>
    <submittedName>
        <fullName evidence="1">Uncharacterized protein</fullName>
    </submittedName>
</protein>
<evidence type="ECO:0000313" key="2">
    <source>
        <dbReference type="Proteomes" id="UP000603545"/>
    </source>
</evidence>
<reference evidence="1 2" key="1">
    <citation type="submission" date="2020-08" db="EMBL/GenBank/DDBJ databases">
        <title>Bridging the membrane lipid divide: bacteria of the FCB group superphylum have the potential to synthesize archaeal ether lipids.</title>
        <authorList>
            <person name="Villanueva L."/>
            <person name="Von Meijenfeldt F.A.B."/>
            <person name="Westbye A.B."/>
            <person name="Yadav S."/>
            <person name="Hopmans E.C."/>
            <person name="Dutilh B.E."/>
            <person name="Sinninghe Damste J.S."/>
        </authorList>
    </citation>
    <scope>NUCLEOTIDE SEQUENCE [LARGE SCALE GENOMIC DNA]</scope>
    <source>
        <strain evidence="1">NIOZ-UU82</strain>
    </source>
</reference>
<dbReference type="Proteomes" id="UP000603545">
    <property type="component" value="Unassembled WGS sequence"/>
</dbReference>
<dbReference type="EMBL" id="JACNLL010000078">
    <property type="protein sequence ID" value="MBC8200138.1"/>
    <property type="molecule type" value="Genomic_DNA"/>
</dbReference>